<dbReference type="InterPro" id="IPR011010">
    <property type="entry name" value="DNA_brk_join_enz"/>
</dbReference>
<protein>
    <submittedName>
        <fullName evidence="2">Uncharacterized protein</fullName>
    </submittedName>
</protein>
<dbReference type="OrthoDB" id="441335at2759"/>
<gene>
    <name evidence="2" type="ORF">AK812_SmicGene45122</name>
</gene>
<keyword evidence="1" id="KW-0233">DNA recombination</keyword>
<dbReference type="Gene3D" id="1.10.443.10">
    <property type="entry name" value="Intergrase catalytic core"/>
    <property type="match status" value="1"/>
</dbReference>
<dbReference type="GO" id="GO:0015074">
    <property type="term" value="P:DNA integration"/>
    <property type="evidence" value="ECO:0007669"/>
    <property type="project" value="InterPro"/>
</dbReference>
<dbReference type="Proteomes" id="UP000186817">
    <property type="component" value="Unassembled WGS sequence"/>
</dbReference>
<dbReference type="AlphaFoldDB" id="A0A1Q9BWS3"/>
<dbReference type="SUPFAM" id="SSF56349">
    <property type="entry name" value="DNA breaking-rejoining enzymes"/>
    <property type="match status" value="1"/>
</dbReference>
<evidence type="ECO:0000256" key="1">
    <source>
        <dbReference type="ARBA" id="ARBA00023172"/>
    </source>
</evidence>
<dbReference type="EMBL" id="LSRX01002764">
    <property type="protein sequence ID" value="OLP75131.1"/>
    <property type="molecule type" value="Genomic_DNA"/>
</dbReference>
<keyword evidence="3" id="KW-1185">Reference proteome</keyword>
<dbReference type="GO" id="GO:0006310">
    <property type="term" value="P:DNA recombination"/>
    <property type="evidence" value="ECO:0007669"/>
    <property type="project" value="UniProtKB-KW"/>
</dbReference>
<evidence type="ECO:0000313" key="2">
    <source>
        <dbReference type="EMBL" id="OLP75131.1"/>
    </source>
</evidence>
<organism evidence="2 3">
    <name type="scientific">Symbiodinium microadriaticum</name>
    <name type="common">Dinoflagellate</name>
    <name type="synonym">Zooxanthella microadriatica</name>
    <dbReference type="NCBI Taxonomy" id="2951"/>
    <lineage>
        <taxon>Eukaryota</taxon>
        <taxon>Sar</taxon>
        <taxon>Alveolata</taxon>
        <taxon>Dinophyceae</taxon>
        <taxon>Suessiales</taxon>
        <taxon>Symbiodiniaceae</taxon>
        <taxon>Symbiodinium</taxon>
    </lineage>
</organism>
<dbReference type="GO" id="GO:0003677">
    <property type="term" value="F:DNA binding"/>
    <property type="evidence" value="ECO:0007669"/>
    <property type="project" value="InterPro"/>
</dbReference>
<reference evidence="2 3" key="1">
    <citation type="submission" date="2016-02" db="EMBL/GenBank/DDBJ databases">
        <title>Genome analysis of coral dinoflagellate symbionts highlights evolutionary adaptations to a symbiotic lifestyle.</title>
        <authorList>
            <person name="Aranda M."/>
            <person name="Li Y."/>
            <person name="Liew Y.J."/>
            <person name="Baumgarten S."/>
            <person name="Simakov O."/>
            <person name="Wilson M."/>
            <person name="Piel J."/>
            <person name="Ashoor H."/>
            <person name="Bougouffa S."/>
            <person name="Bajic V.B."/>
            <person name="Ryu T."/>
            <person name="Ravasi T."/>
            <person name="Bayer T."/>
            <person name="Micklem G."/>
            <person name="Kim H."/>
            <person name="Bhak J."/>
            <person name="Lajeunesse T.C."/>
            <person name="Voolstra C.R."/>
        </authorList>
    </citation>
    <scope>NUCLEOTIDE SEQUENCE [LARGE SCALE GENOMIC DNA]</scope>
    <source>
        <strain evidence="2 3">CCMP2467</strain>
    </source>
</reference>
<name>A0A1Q9BWS3_SYMMI</name>
<sequence length="462" mass="52318">MLRVSLRELVRVTSVRQSAEYAGRLEQLDEAPELEPSLPPQLAEGIIFDFLEIFRGFDLRDGPSGDMASESCMWQVIGLIARKILELQTPAIKSIRSRDVSTSRAPHQPPRWVGDLGQCLKWKKLLQYRFRKVNHINVNEQLSYRSFIKRVAKTSPSRKFAVLLDSRVVIGCNSKGRSSSASLNYHLSTTLPYIVGGNLYPAHIHVNTHDNASDDPSRLVALREPAASTLADDCKGAPGLWARLVRCTALVGYGKFLFYSGAPKSTFSETINACADRFKHYDRFTRQLERSFQDGRRRDLILPRDVLSDLPLAYVRILDTKTKRYMQRQHAKISDTTTVLFLDKLFGHLAPSVPLFNSSPGIFRRRWDALFERLGVPTGESARGITSKCLRGSGATWMYQLSEDIPRIQWRGRWQQRRTLEHYLQDVAGQILLSDVAEGHRESILLLAKFCLPVLKAAGCTF</sequence>
<evidence type="ECO:0000313" key="3">
    <source>
        <dbReference type="Proteomes" id="UP000186817"/>
    </source>
</evidence>
<dbReference type="InterPro" id="IPR013762">
    <property type="entry name" value="Integrase-like_cat_sf"/>
</dbReference>
<comment type="caution">
    <text evidence="2">The sequence shown here is derived from an EMBL/GenBank/DDBJ whole genome shotgun (WGS) entry which is preliminary data.</text>
</comment>
<accession>A0A1Q9BWS3</accession>
<proteinExistence type="predicted"/>